<dbReference type="InterPro" id="IPR025645">
    <property type="entry name" value="DUF4349"/>
</dbReference>
<accession>A0A2S9YTC2</accession>
<proteinExistence type="predicted"/>
<evidence type="ECO:0000259" key="2">
    <source>
        <dbReference type="Pfam" id="PF14257"/>
    </source>
</evidence>
<evidence type="ECO:0000313" key="3">
    <source>
        <dbReference type="EMBL" id="PRQ08361.1"/>
    </source>
</evidence>
<reference evidence="3 4" key="1">
    <citation type="submission" date="2018-03" db="EMBL/GenBank/DDBJ databases">
        <title>Draft Genome Sequences of the Obligatory Marine Myxobacteria Enhygromyxa salina SWB007.</title>
        <authorList>
            <person name="Poehlein A."/>
            <person name="Moghaddam J.A."/>
            <person name="Harms H."/>
            <person name="Alanjari M."/>
            <person name="Koenig G.M."/>
            <person name="Daniel R."/>
            <person name="Schaeberle T.F."/>
        </authorList>
    </citation>
    <scope>NUCLEOTIDE SEQUENCE [LARGE SCALE GENOMIC DNA]</scope>
    <source>
        <strain evidence="3 4">SWB007</strain>
    </source>
</reference>
<feature type="domain" description="DUF4349" evidence="2">
    <location>
        <begin position="165"/>
        <end position="321"/>
    </location>
</feature>
<evidence type="ECO:0000256" key="1">
    <source>
        <dbReference type="SAM" id="MobiDB-lite"/>
    </source>
</evidence>
<sequence length="339" mass="37531">MFTKIVAFCGFAQAPARAIVRLRATMTATARTTWTALVCLLSLCLACKSAGSMRAKAEAPYDEYDNYGYGGDSGGGDMATVYDFEDDSLEGEIMAPEGASLSSRSRSSHDEMVDTRREFKREEAPPPPKPSPDPSPTEPTPVDTGTRVDVPKPPQQAPKQAATKRQVIYTANMQVSVYDVEHSMVLIEALPDRYGGWLHQRLDNQIVLRIPAEHLDAAMDMIAELGVVELRTLEGLDVTAEYTDLESRIRVLTQMQEQLELLLAQAKDVEQALEIRRALGQITMELELARTRMRELSKSIAFSTLIVRIVARGPAVDLPTSNDPFPWVLELGVEATEYR</sequence>
<dbReference type="Pfam" id="PF14257">
    <property type="entry name" value="DUF4349"/>
    <property type="match status" value="1"/>
</dbReference>
<feature type="compositionally biased region" description="Pro residues" evidence="1">
    <location>
        <begin position="125"/>
        <end position="139"/>
    </location>
</feature>
<feature type="region of interest" description="Disordered" evidence="1">
    <location>
        <begin position="96"/>
        <end position="163"/>
    </location>
</feature>
<comment type="caution">
    <text evidence="3">The sequence shown here is derived from an EMBL/GenBank/DDBJ whole genome shotgun (WGS) entry which is preliminary data.</text>
</comment>
<name>A0A2S9YTC2_9BACT</name>
<evidence type="ECO:0000313" key="4">
    <source>
        <dbReference type="Proteomes" id="UP000238823"/>
    </source>
</evidence>
<organism evidence="3 4">
    <name type="scientific">Enhygromyxa salina</name>
    <dbReference type="NCBI Taxonomy" id="215803"/>
    <lineage>
        <taxon>Bacteria</taxon>
        <taxon>Pseudomonadati</taxon>
        <taxon>Myxococcota</taxon>
        <taxon>Polyangia</taxon>
        <taxon>Nannocystales</taxon>
        <taxon>Nannocystaceae</taxon>
        <taxon>Enhygromyxa</taxon>
    </lineage>
</organism>
<gene>
    <name evidence="3" type="ORF">ENSA7_19880</name>
</gene>
<feature type="compositionally biased region" description="Basic and acidic residues" evidence="1">
    <location>
        <begin position="107"/>
        <end position="124"/>
    </location>
</feature>
<dbReference type="EMBL" id="PVNL01000042">
    <property type="protein sequence ID" value="PRQ08361.1"/>
    <property type="molecule type" value="Genomic_DNA"/>
</dbReference>
<dbReference type="Proteomes" id="UP000238823">
    <property type="component" value="Unassembled WGS sequence"/>
</dbReference>
<dbReference type="AlphaFoldDB" id="A0A2S9YTC2"/>
<protein>
    <recommendedName>
        <fullName evidence="2">DUF4349 domain-containing protein</fullName>
    </recommendedName>
</protein>